<dbReference type="SUPFAM" id="SSF56300">
    <property type="entry name" value="Metallo-dependent phosphatases"/>
    <property type="match status" value="1"/>
</dbReference>
<evidence type="ECO:0000256" key="1">
    <source>
        <dbReference type="ARBA" id="ARBA00022723"/>
    </source>
</evidence>
<evidence type="ECO:0000259" key="5">
    <source>
        <dbReference type="Pfam" id="PF00149"/>
    </source>
</evidence>
<dbReference type="CDD" id="cd07400">
    <property type="entry name" value="MPP_1"/>
    <property type="match status" value="1"/>
</dbReference>
<comment type="similarity">
    <text evidence="4">Belongs to the cyclic nucleotide phosphodiesterase class-III family.</text>
</comment>
<dbReference type="InterPro" id="IPR004843">
    <property type="entry name" value="Calcineurin-like_PHP"/>
</dbReference>
<feature type="domain" description="Calcineurin-like phosphoesterase" evidence="5">
    <location>
        <begin position="4"/>
        <end position="189"/>
    </location>
</feature>
<dbReference type="Proteomes" id="UP001217485">
    <property type="component" value="Unassembled WGS sequence"/>
</dbReference>
<name>A0ABT5C0M8_9BACT</name>
<keyword evidence="2" id="KW-0378">Hydrolase</keyword>
<sequence length="269" mass="29813">MRTLVHLSDLHFGRVDKAILRPLIDRIGGLEPHMVVISGDLTQRARDAEFAEARAFLDALPSPQIVVPGNHDVPLYNLFDRFFRPLDRYRSHITDDLSPFHRDAEIAVLGINTARSLTIKDGRINARQIRGIKARMCELGPEITKIVVTHHPFDLPENSPHAIVGRARQAMAAIAGCGVDVILSGHLHMSHTGHSAERFDAGGHSSLIIQAGTATSTRGRGERNAFNVIRISGHKIDIERNFWEPDSSVFRIAGAEHFEETARGWVRAA</sequence>
<evidence type="ECO:0000256" key="3">
    <source>
        <dbReference type="ARBA" id="ARBA00023004"/>
    </source>
</evidence>
<keyword evidence="7" id="KW-1185">Reference proteome</keyword>
<keyword evidence="1" id="KW-0479">Metal-binding</keyword>
<dbReference type="EMBL" id="JAQNDK010000002">
    <property type="protein sequence ID" value="MDC0679974.1"/>
    <property type="molecule type" value="Genomic_DNA"/>
</dbReference>
<reference evidence="6 7" key="1">
    <citation type="submission" date="2023-01" db="EMBL/GenBank/DDBJ databases">
        <title>Minimal conservation of predation-associated metabolite biosynthetic gene clusters underscores biosynthetic potential of Myxococcota including descriptions for ten novel species: Archangium lansinium sp. nov., Myxococcus landrumus sp. nov., Nannocystis bai.</title>
        <authorList>
            <person name="Ahearne A."/>
            <person name="Stevens C."/>
            <person name="Dowd S."/>
        </authorList>
    </citation>
    <scope>NUCLEOTIDE SEQUENCE [LARGE SCALE GENOMIC DNA]</scope>
    <source>
        <strain evidence="6 7">WIWO2</strain>
    </source>
</reference>
<evidence type="ECO:0000256" key="4">
    <source>
        <dbReference type="ARBA" id="ARBA00025742"/>
    </source>
</evidence>
<gene>
    <name evidence="6" type="ORF">POL72_19690</name>
</gene>
<accession>A0ABT5C0M8</accession>
<dbReference type="PANTHER" id="PTHR42988">
    <property type="entry name" value="PHOSPHOHYDROLASE"/>
    <property type="match status" value="1"/>
</dbReference>
<evidence type="ECO:0000256" key="2">
    <source>
        <dbReference type="ARBA" id="ARBA00022801"/>
    </source>
</evidence>
<keyword evidence="3" id="KW-0408">Iron</keyword>
<dbReference type="InterPro" id="IPR050884">
    <property type="entry name" value="CNP_phosphodiesterase-III"/>
</dbReference>
<proteinExistence type="inferred from homology"/>
<organism evidence="6 7">
    <name type="scientific">Sorangium atrum</name>
    <dbReference type="NCBI Taxonomy" id="2995308"/>
    <lineage>
        <taxon>Bacteria</taxon>
        <taxon>Pseudomonadati</taxon>
        <taxon>Myxococcota</taxon>
        <taxon>Polyangia</taxon>
        <taxon>Polyangiales</taxon>
        <taxon>Polyangiaceae</taxon>
        <taxon>Sorangium</taxon>
    </lineage>
</organism>
<dbReference type="PANTHER" id="PTHR42988:SF2">
    <property type="entry name" value="CYCLIC NUCLEOTIDE PHOSPHODIESTERASE CBUA0032-RELATED"/>
    <property type="match status" value="1"/>
</dbReference>
<evidence type="ECO:0000313" key="7">
    <source>
        <dbReference type="Proteomes" id="UP001217485"/>
    </source>
</evidence>
<dbReference type="Pfam" id="PF00149">
    <property type="entry name" value="Metallophos"/>
    <property type="match status" value="1"/>
</dbReference>
<dbReference type="RefSeq" id="WP_272096988.1">
    <property type="nucleotide sequence ID" value="NZ_JAQNDK010000002.1"/>
</dbReference>
<dbReference type="InterPro" id="IPR029052">
    <property type="entry name" value="Metallo-depent_PP-like"/>
</dbReference>
<protein>
    <submittedName>
        <fullName evidence="6">Metallophosphoesterase family protein</fullName>
    </submittedName>
</protein>
<comment type="caution">
    <text evidence="6">The sequence shown here is derived from an EMBL/GenBank/DDBJ whole genome shotgun (WGS) entry which is preliminary data.</text>
</comment>
<dbReference type="Gene3D" id="3.60.21.10">
    <property type="match status" value="1"/>
</dbReference>
<evidence type="ECO:0000313" key="6">
    <source>
        <dbReference type="EMBL" id="MDC0679974.1"/>
    </source>
</evidence>